<sequence>MKVRKKPVIVDAVPFYKGLWEMKPDEYPMVSYWALTELVTPYPYIGTIEGPMKVSDGDYIIKGVNGEFYPCKPEIFEKTYEEAVSPSLTDDQHVVLESLKHYYSKSNYYDIRAGKEPMQAVDRMLLEAESDATGLSDVYYRLTEKQQFQVLAAFAEWGLSHE</sequence>
<protein>
    <submittedName>
        <fullName evidence="1">Uncharacterized protein</fullName>
    </submittedName>
</protein>
<dbReference type="EMBL" id="MAEI02000001">
    <property type="protein sequence ID" value="MEO1783264.1"/>
    <property type="molecule type" value="Genomic_DNA"/>
</dbReference>
<dbReference type="Proteomes" id="UP001429357">
    <property type="component" value="Unassembled WGS sequence"/>
</dbReference>
<evidence type="ECO:0000313" key="1">
    <source>
        <dbReference type="EMBL" id="MEO1783264.1"/>
    </source>
</evidence>
<organism evidence="1 2">
    <name type="scientific">Enterococcus diestrammenae</name>
    <dbReference type="NCBI Taxonomy" id="1155073"/>
    <lineage>
        <taxon>Bacteria</taxon>
        <taxon>Bacillati</taxon>
        <taxon>Bacillota</taxon>
        <taxon>Bacilli</taxon>
        <taxon>Lactobacillales</taxon>
        <taxon>Enterococcaceae</taxon>
        <taxon>Enterococcus</taxon>
    </lineage>
</organism>
<gene>
    <name evidence="1" type="ORF">BAU18_002884</name>
</gene>
<name>A0ABV0F5C1_9ENTE</name>
<dbReference type="RefSeq" id="WP_202625804.1">
    <property type="nucleotide sequence ID" value="NZ_MAEI02000001.1"/>
</dbReference>
<evidence type="ECO:0000313" key="2">
    <source>
        <dbReference type="Proteomes" id="UP001429357"/>
    </source>
</evidence>
<keyword evidence="2" id="KW-1185">Reference proteome</keyword>
<reference evidence="1" key="2">
    <citation type="submission" date="2024-02" db="EMBL/GenBank/DDBJ databases">
        <title>The Genome Sequence of Enterococcus diestrammenae JM9A.</title>
        <authorList>
            <person name="Earl A."/>
            <person name="Manson A."/>
            <person name="Gilmore M."/>
            <person name="Sanders J."/>
            <person name="Shea T."/>
            <person name="Howe W."/>
            <person name="Livny J."/>
            <person name="Cuomo C."/>
            <person name="Neafsey D."/>
            <person name="Birren B."/>
        </authorList>
    </citation>
    <scope>NUCLEOTIDE SEQUENCE</scope>
    <source>
        <strain evidence="1">JM9A</strain>
    </source>
</reference>
<proteinExistence type="predicted"/>
<accession>A0ABV0F5C1</accession>
<reference evidence="1" key="1">
    <citation type="submission" date="2016-06" db="EMBL/GenBank/DDBJ databases">
        <authorList>
            <person name="Van Tyne D."/>
        </authorList>
    </citation>
    <scope>NUCLEOTIDE SEQUENCE</scope>
    <source>
        <strain evidence="1">JM9A</strain>
    </source>
</reference>
<comment type="caution">
    <text evidence="1">The sequence shown here is derived from an EMBL/GenBank/DDBJ whole genome shotgun (WGS) entry which is preliminary data.</text>
</comment>